<name>A0A345GTS6_9CAUD</name>
<accession>A0A345GTS6</accession>
<sequence length="67" mass="7591">MARVKKFDLVALDKDGWFSAKVSGKFRGLVEKTGRSNYTLHLGKGDVTNFNTKKALETWLTNKWATN</sequence>
<protein>
    <submittedName>
        <fullName evidence="1">Uncharacterized protein</fullName>
    </submittedName>
</protein>
<gene>
    <name evidence="1" type="primary">96</name>
    <name evidence="1" type="ORF">SEA_ANNADREAMY_96</name>
</gene>
<dbReference type="EMBL" id="MH536811">
    <property type="protein sequence ID" value="AXG66348.1"/>
    <property type="molecule type" value="Genomic_DNA"/>
</dbReference>
<reference evidence="1 2" key="1">
    <citation type="submission" date="2018-06" db="EMBL/GenBank/DDBJ databases">
        <authorList>
            <person name="Moussa A."/>
            <person name="Couoh J.M."/>
            <person name="Harbem L."/>
            <person name="Okocha J.C."/>
            <person name="Taylor D."/>
            <person name="Teutsch A.B."/>
            <person name="Smith B.R."/>
            <person name="Suri N."/>
            <person name="Layton S.R."/>
            <person name="Kim T."/>
            <person name="Hughes L.E."/>
            <person name="Garlena R.A."/>
            <person name="Russell D.A."/>
            <person name="Pope W.H."/>
            <person name="Jacobs-Sera D."/>
            <person name="Hatfull G.F."/>
        </authorList>
    </citation>
    <scope>NUCLEOTIDE SEQUENCE [LARGE SCALE GENOMIC DNA]</scope>
</reference>
<dbReference type="GeneID" id="55609239"/>
<dbReference type="RefSeq" id="YP_009839056.1">
    <property type="nucleotide sequence ID" value="NC_048719.1"/>
</dbReference>
<organism evidence="1 2">
    <name type="scientific">Streptomyces phage Annadreamy</name>
    <dbReference type="NCBI Taxonomy" id="2250335"/>
    <lineage>
        <taxon>Viruses</taxon>
        <taxon>Duplodnaviria</taxon>
        <taxon>Heunggongvirae</taxon>
        <taxon>Uroviricota</taxon>
        <taxon>Caudoviricetes</taxon>
        <taxon>Stanwilliamsviridae</taxon>
        <taxon>Loccivirinae</taxon>
        <taxon>Annadreamyvirus</taxon>
        <taxon>Annadreamyvirus annadreamy</taxon>
    </lineage>
</organism>
<evidence type="ECO:0000313" key="1">
    <source>
        <dbReference type="EMBL" id="AXG66348.1"/>
    </source>
</evidence>
<proteinExistence type="predicted"/>
<dbReference type="Proteomes" id="UP000259354">
    <property type="component" value="Segment"/>
</dbReference>
<evidence type="ECO:0000313" key="2">
    <source>
        <dbReference type="Proteomes" id="UP000259354"/>
    </source>
</evidence>
<dbReference type="KEGG" id="vg:55609239"/>
<keyword evidence="2" id="KW-1185">Reference proteome</keyword>